<dbReference type="AlphaFoldDB" id="A0A7S4AZJ8"/>
<protein>
    <recommendedName>
        <fullName evidence="2">DUF7869 domain-containing protein</fullName>
    </recommendedName>
</protein>
<feature type="region of interest" description="Disordered" evidence="1">
    <location>
        <begin position="530"/>
        <end position="552"/>
    </location>
</feature>
<dbReference type="PANTHER" id="PTHR33153:SF3">
    <property type="entry name" value="TRAFFICKING PROTEIN PARTICLE COMPLEX SUBUNIT 11 DOMAIN-CONTAINING PROTEIN"/>
    <property type="match status" value="1"/>
</dbReference>
<organism evidence="3">
    <name type="scientific">Chrysotila carterae</name>
    <name type="common">Marine alga</name>
    <name type="synonym">Syracosphaera carterae</name>
    <dbReference type="NCBI Taxonomy" id="13221"/>
    <lineage>
        <taxon>Eukaryota</taxon>
        <taxon>Haptista</taxon>
        <taxon>Haptophyta</taxon>
        <taxon>Prymnesiophyceae</taxon>
        <taxon>Isochrysidales</taxon>
        <taxon>Isochrysidaceae</taxon>
        <taxon>Chrysotila</taxon>
    </lineage>
</organism>
<evidence type="ECO:0000259" key="2">
    <source>
        <dbReference type="Pfam" id="PF25273"/>
    </source>
</evidence>
<sequence>MDGNKNRCPSFVRNPKAAHEELKDAMTMHVVGVIFHGNPDHAHLFPAAPQLAGNSNLNCECLMRSILAQFGNNGLLPVLHVQLDNASDNKSRWVLGFFAWLILLGWVKEVRIAMMMVGHTHEDIDALFRRVAEYWSRKGMVLTPYDFFTYLRSSVESTTVHPLVEYVHDYAAFFGDCIYDHVEGINEARVFILKKRADGAVAFWYKPDSSHKNLYPTQKDDDGKPKKVTINGEEQYAVCEYGIEIFRTRAGPEGLPPLAPFATAVKDSSKQRFDVEAARANVNKIMDSLKDRFTDAHRAQWKQFFDEYPHCVEDIPPERLYPFTTTSCHPCSVQVPDEFALSRHQGQYAESIRYTNAISGTRVTSSMLNLACTDEAEVPILQKGSIICILPPEDVLEDQNAGIGERLPFWLAIVDDDEEAPIDTFGARIHAPDPDDEFAIHWLSVFNTQGRLAGNVVGSWKPRCKHPDGRGRVHAWSLATCSSNQHGLLQDKIKRESILLYNVQFTGTDRVNAETRTQICRALEPHSTAASLLPPTWHSTPTNPKRRQARRR</sequence>
<proteinExistence type="predicted"/>
<reference evidence="3" key="1">
    <citation type="submission" date="2021-01" db="EMBL/GenBank/DDBJ databases">
        <authorList>
            <person name="Corre E."/>
            <person name="Pelletier E."/>
            <person name="Niang G."/>
            <person name="Scheremetjew M."/>
            <person name="Finn R."/>
            <person name="Kale V."/>
            <person name="Holt S."/>
            <person name="Cochrane G."/>
            <person name="Meng A."/>
            <person name="Brown T."/>
            <person name="Cohen L."/>
        </authorList>
    </citation>
    <scope>NUCLEOTIDE SEQUENCE</scope>
    <source>
        <strain evidence="3">CCMP645</strain>
    </source>
</reference>
<evidence type="ECO:0000256" key="1">
    <source>
        <dbReference type="SAM" id="MobiDB-lite"/>
    </source>
</evidence>
<dbReference type="PANTHER" id="PTHR33153">
    <property type="entry name" value="MYND-TYPE DOMAIN-CONTAINING PROTEIN"/>
    <property type="match status" value="1"/>
</dbReference>
<feature type="domain" description="DUF7869" evidence="2">
    <location>
        <begin position="23"/>
        <end position="209"/>
    </location>
</feature>
<dbReference type="InterPro" id="IPR057191">
    <property type="entry name" value="DUF7869"/>
</dbReference>
<dbReference type="EMBL" id="HBIZ01002848">
    <property type="protein sequence ID" value="CAE0748936.1"/>
    <property type="molecule type" value="Transcribed_RNA"/>
</dbReference>
<evidence type="ECO:0000313" key="3">
    <source>
        <dbReference type="EMBL" id="CAE0748936.1"/>
    </source>
</evidence>
<name>A0A7S4AZJ8_CHRCT</name>
<dbReference type="Pfam" id="PF25273">
    <property type="entry name" value="DUF7869"/>
    <property type="match status" value="1"/>
</dbReference>
<gene>
    <name evidence="3" type="ORF">PCAR00345_LOCUS1518</name>
</gene>
<accession>A0A7S4AZJ8</accession>